<dbReference type="SFLD" id="SFLDS00019">
    <property type="entry name" value="Glutathione_Transferase_(cytos"/>
    <property type="match status" value="1"/>
</dbReference>
<dbReference type="RefSeq" id="WP_009575719.1">
    <property type="nucleotide sequence ID" value="NZ_AEIG01000035.1"/>
</dbReference>
<dbReference type="PANTHER" id="PTHR44051">
    <property type="entry name" value="GLUTATHIONE S-TRANSFERASE-RELATED"/>
    <property type="match status" value="1"/>
</dbReference>
<dbReference type="InterPro" id="IPR004045">
    <property type="entry name" value="Glutathione_S-Trfase_N"/>
</dbReference>
<dbReference type="Pfam" id="PF14497">
    <property type="entry name" value="GST_C_3"/>
    <property type="match status" value="1"/>
</dbReference>
<dbReference type="InterPro" id="IPR034345">
    <property type="entry name" value="Gtt2-like_N"/>
</dbReference>
<dbReference type="Pfam" id="PF13409">
    <property type="entry name" value="GST_N_2"/>
    <property type="match status" value="1"/>
</dbReference>
<dbReference type="SFLD" id="SFLDG00358">
    <property type="entry name" value="Main_(cytGST)"/>
    <property type="match status" value="1"/>
</dbReference>
<dbReference type="Proteomes" id="UP000005615">
    <property type="component" value="Unassembled WGS sequence"/>
</dbReference>
<keyword evidence="1" id="KW-0808">Transferase</keyword>
<dbReference type="PROSITE" id="PS50405">
    <property type="entry name" value="GST_CTER"/>
    <property type="match status" value="1"/>
</dbReference>
<dbReference type="PROSITE" id="PS50404">
    <property type="entry name" value="GST_NTER"/>
    <property type="match status" value="1"/>
</dbReference>
<dbReference type="SUPFAM" id="SSF52833">
    <property type="entry name" value="Thioredoxin-like"/>
    <property type="match status" value="1"/>
</dbReference>
<proteinExistence type="predicted"/>
<gene>
    <name evidence="1" type="ORF">IMCC3088_1422</name>
</gene>
<protein>
    <submittedName>
        <fullName evidence="1">Glutathione S-transferase</fullName>
    </submittedName>
</protein>
<comment type="caution">
    <text evidence="1">The sequence shown here is derived from an EMBL/GenBank/DDBJ whole genome shotgun (WGS) entry which is preliminary data.</text>
</comment>
<dbReference type="Gene3D" id="3.40.30.10">
    <property type="entry name" value="Glutaredoxin"/>
    <property type="match status" value="1"/>
</dbReference>
<dbReference type="eggNOG" id="COG0625">
    <property type="taxonomic scope" value="Bacteria"/>
</dbReference>
<keyword evidence="2" id="KW-1185">Reference proteome</keyword>
<organism evidence="1 2">
    <name type="scientific">Aequoribacter fuscus</name>
    <dbReference type="NCBI Taxonomy" id="2518989"/>
    <lineage>
        <taxon>Bacteria</taxon>
        <taxon>Pseudomonadati</taxon>
        <taxon>Pseudomonadota</taxon>
        <taxon>Gammaproteobacteria</taxon>
        <taxon>Cellvibrionales</taxon>
        <taxon>Halieaceae</taxon>
        <taxon>Aequoribacter</taxon>
    </lineage>
</organism>
<dbReference type="InterPro" id="IPR010987">
    <property type="entry name" value="Glutathione-S-Trfase_C-like"/>
</dbReference>
<dbReference type="InterPro" id="IPR040079">
    <property type="entry name" value="Glutathione_S-Trfase"/>
</dbReference>
<dbReference type="AlphaFoldDB" id="F3L1T2"/>
<dbReference type="InterPro" id="IPR036282">
    <property type="entry name" value="Glutathione-S-Trfase_C_sf"/>
</dbReference>
<dbReference type="OrthoDB" id="9810080at2"/>
<reference evidence="1 2" key="1">
    <citation type="journal article" date="2011" name="J. Bacteriol.">
        <title>Genome sequence of strain IMCC3088, a proteorhodopsin-containing marine bacterium belonging to the OM60/NOR5 clade.</title>
        <authorList>
            <person name="Jang Y."/>
            <person name="Oh H.M."/>
            <person name="Kang I."/>
            <person name="Lee K."/>
            <person name="Yang S.J."/>
            <person name="Cho J.C."/>
        </authorList>
    </citation>
    <scope>NUCLEOTIDE SEQUENCE [LARGE SCALE GENOMIC DNA]</scope>
    <source>
        <strain evidence="1 2">IMCC3088</strain>
    </source>
</reference>
<dbReference type="InterPro" id="IPR004046">
    <property type="entry name" value="GST_C"/>
</dbReference>
<dbReference type="SUPFAM" id="SSF47616">
    <property type="entry name" value="GST C-terminal domain-like"/>
    <property type="match status" value="1"/>
</dbReference>
<dbReference type="EMBL" id="AEIG01000035">
    <property type="protein sequence ID" value="EGG29694.1"/>
    <property type="molecule type" value="Genomic_DNA"/>
</dbReference>
<dbReference type="InterPro" id="IPR036249">
    <property type="entry name" value="Thioredoxin-like_sf"/>
</dbReference>
<evidence type="ECO:0000313" key="2">
    <source>
        <dbReference type="Proteomes" id="UP000005615"/>
    </source>
</evidence>
<dbReference type="GO" id="GO:0016740">
    <property type="term" value="F:transferase activity"/>
    <property type="evidence" value="ECO:0007669"/>
    <property type="project" value="UniProtKB-KW"/>
</dbReference>
<dbReference type="CDD" id="cd03051">
    <property type="entry name" value="GST_N_GTT2_like"/>
    <property type="match status" value="1"/>
</dbReference>
<evidence type="ECO:0000313" key="1">
    <source>
        <dbReference type="EMBL" id="EGG29694.1"/>
    </source>
</evidence>
<name>F3L1T2_9GAMM</name>
<accession>F3L1T2</accession>
<sequence length="206" mass="22851">MHLYNYDPAPNPQRLVYFMKLKGLELPTTQIDLGALEQLKPEYQAINASGTVPCLVIDSGEQLTEVIAICQYLELLHPDTPLMGATALEKAQVLEWDHKIFTTLLSAVADMLRNGNPAFEGRALPGPLNLAQIPALVERGQVRIQHCWDVLNTALEGKDFLVGNSVTLADIDLYVAMNFAGWVRERVPETASNLLAFRDRVKALLD</sequence>
<dbReference type="STRING" id="2518989.IMCC3088_1422"/>
<dbReference type="Gene3D" id="1.20.1050.10">
    <property type="match status" value="1"/>
</dbReference>
<dbReference type="PANTHER" id="PTHR44051:SF8">
    <property type="entry name" value="GLUTATHIONE S-TRANSFERASE GSTA"/>
    <property type="match status" value="1"/>
</dbReference>